<evidence type="ECO:0000259" key="8">
    <source>
        <dbReference type="Pfam" id="PF00288"/>
    </source>
</evidence>
<dbReference type="Pfam" id="PF00288">
    <property type="entry name" value="GHMP_kinases_N"/>
    <property type="match status" value="1"/>
</dbReference>
<keyword evidence="4 6" id="KW-0418">Kinase</keyword>
<name>A0ABX6C4D1_9CHLR</name>
<feature type="binding site" evidence="6">
    <location>
        <begin position="141"/>
        <end position="151"/>
    </location>
    <ligand>
        <name>ATP</name>
        <dbReference type="ChEBI" id="CHEBI:30616"/>
    </ligand>
</feature>
<comment type="function">
    <text evidence="6">Catalyzes the phosphorylation of the position 2 hydroxy group of 4-diphosphocytidyl-2C-methyl-D-erythritol.</text>
</comment>
<feature type="region of interest" description="Disordered" evidence="7">
    <location>
        <begin position="1"/>
        <end position="34"/>
    </location>
</feature>
<feature type="active site" evidence="6">
    <location>
        <position position="181"/>
    </location>
</feature>
<dbReference type="PANTHER" id="PTHR43527">
    <property type="entry name" value="4-DIPHOSPHOCYTIDYL-2-C-METHYL-D-ERYTHRITOL KINASE, CHLOROPLASTIC"/>
    <property type="match status" value="1"/>
</dbReference>
<keyword evidence="6" id="KW-0414">Isoprene biosynthesis</keyword>
<accession>A0ABX6C4D1</accession>
<evidence type="ECO:0000256" key="4">
    <source>
        <dbReference type="ARBA" id="ARBA00022777"/>
    </source>
</evidence>
<evidence type="ECO:0000256" key="2">
    <source>
        <dbReference type="ARBA" id="ARBA00022679"/>
    </source>
</evidence>
<feature type="active site" evidence="6">
    <location>
        <position position="56"/>
    </location>
</feature>
<proteinExistence type="inferred from homology"/>
<keyword evidence="5 6" id="KW-0067">ATP-binding</keyword>
<feature type="compositionally biased region" description="Low complexity" evidence="7">
    <location>
        <begin position="1"/>
        <end position="26"/>
    </location>
</feature>
<keyword evidence="10" id="KW-1185">Reference proteome</keyword>
<evidence type="ECO:0000256" key="1">
    <source>
        <dbReference type="ARBA" id="ARBA00017473"/>
    </source>
</evidence>
<dbReference type="EMBL" id="CP042829">
    <property type="protein sequence ID" value="QFG04127.1"/>
    <property type="molecule type" value="Genomic_DNA"/>
</dbReference>
<evidence type="ECO:0000256" key="3">
    <source>
        <dbReference type="ARBA" id="ARBA00022741"/>
    </source>
</evidence>
<dbReference type="PANTHER" id="PTHR43527:SF2">
    <property type="entry name" value="4-DIPHOSPHOCYTIDYL-2-C-METHYL-D-ERYTHRITOL KINASE, CHLOROPLASTIC"/>
    <property type="match status" value="1"/>
</dbReference>
<evidence type="ECO:0000256" key="7">
    <source>
        <dbReference type="SAM" id="MobiDB-lite"/>
    </source>
</evidence>
<reference evidence="9 10" key="2">
    <citation type="submission" date="2019-10" db="EMBL/GenBank/DDBJ databases">
        <title>Thermopilla bonchosmolovskayae gen. nov., sp. nov., a moderately thermophilic Chloroflexi bacterium from a Chukotka hot spring (Arctic, Russia), representing a novel classis Thermopillaia, which include previously uncultivated lineage OLB14.</title>
        <authorList>
            <person name="Kochetkova T.V."/>
            <person name="Zayulina K.S."/>
            <person name="Zhigarkov V.S."/>
            <person name="Minaev N.V."/>
            <person name="Novikov A."/>
            <person name="Toshchakov S.V."/>
            <person name="Elcheninov A.G."/>
            <person name="Kublanov I.V."/>
        </authorList>
    </citation>
    <scope>NUCLEOTIDE SEQUENCE [LARGE SCALE GENOMIC DNA]</scope>
    <source>
        <strain evidence="9 10">3753O</strain>
    </source>
</reference>
<evidence type="ECO:0000256" key="6">
    <source>
        <dbReference type="HAMAP-Rule" id="MF_00061"/>
    </source>
</evidence>
<comment type="catalytic activity">
    <reaction evidence="6">
        <text>4-CDP-2-C-methyl-D-erythritol + ATP = 4-CDP-2-C-methyl-D-erythritol 2-phosphate + ADP + H(+)</text>
        <dbReference type="Rhea" id="RHEA:18437"/>
        <dbReference type="ChEBI" id="CHEBI:15378"/>
        <dbReference type="ChEBI" id="CHEBI:30616"/>
        <dbReference type="ChEBI" id="CHEBI:57823"/>
        <dbReference type="ChEBI" id="CHEBI:57919"/>
        <dbReference type="ChEBI" id="CHEBI:456216"/>
        <dbReference type="EC" id="2.7.1.148"/>
    </reaction>
</comment>
<dbReference type="Gene3D" id="3.30.230.10">
    <property type="match status" value="1"/>
</dbReference>
<dbReference type="InterPro" id="IPR006204">
    <property type="entry name" value="GHMP_kinase_N_dom"/>
</dbReference>
<dbReference type="SUPFAM" id="SSF55060">
    <property type="entry name" value="GHMP Kinase, C-terminal domain"/>
    <property type="match status" value="1"/>
</dbReference>
<gene>
    <name evidence="6 9" type="primary">ispE</name>
    <name evidence="9" type="ORF">Tbon_12855</name>
</gene>
<dbReference type="InterPro" id="IPR004424">
    <property type="entry name" value="IspE"/>
</dbReference>
<dbReference type="NCBIfam" id="TIGR00154">
    <property type="entry name" value="ispE"/>
    <property type="match status" value="1"/>
</dbReference>
<dbReference type="EC" id="2.7.1.148" evidence="6"/>
<organism evidence="9 10">
    <name type="scientific">Tepidiforma bonchosmolovskayae</name>
    <dbReference type="NCBI Taxonomy" id="2601677"/>
    <lineage>
        <taxon>Bacteria</taxon>
        <taxon>Bacillati</taxon>
        <taxon>Chloroflexota</taxon>
        <taxon>Tepidiformia</taxon>
        <taxon>Tepidiformales</taxon>
        <taxon>Tepidiformaceae</taxon>
        <taxon>Tepidiforma</taxon>
    </lineage>
</organism>
<dbReference type="InterPro" id="IPR036554">
    <property type="entry name" value="GHMP_kinase_C_sf"/>
</dbReference>
<dbReference type="SUPFAM" id="SSF54211">
    <property type="entry name" value="Ribosomal protein S5 domain 2-like"/>
    <property type="match status" value="1"/>
</dbReference>
<dbReference type="InterPro" id="IPR020568">
    <property type="entry name" value="Ribosomal_Su5_D2-typ_SF"/>
</dbReference>
<feature type="domain" description="GHMP kinase N-terminal" evidence="8">
    <location>
        <begin position="113"/>
        <end position="189"/>
    </location>
</feature>
<evidence type="ECO:0000313" key="9">
    <source>
        <dbReference type="EMBL" id="QFG04127.1"/>
    </source>
</evidence>
<comment type="pathway">
    <text evidence="6">Isoprenoid biosynthesis; isopentenyl diphosphate biosynthesis via DXP pathway; isopentenyl diphosphate from 1-deoxy-D-xylulose 5-phosphate: step 3/6.</text>
</comment>
<evidence type="ECO:0000256" key="5">
    <source>
        <dbReference type="ARBA" id="ARBA00022840"/>
    </source>
</evidence>
<comment type="similarity">
    <text evidence="6">Belongs to the GHMP kinase family. IspE subfamily.</text>
</comment>
<keyword evidence="3 6" id="KW-0547">Nucleotide-binding</keyword>
<dbReference type="Proteomes" id="UP000326331">
    <property type="component" value="Chromosome"/>
</dbReference>
<sequence length="333" mass="34857">MFGSRPAAPARRSNAPASTRCAAPRRSTSRSGRRCGARAARWSRLAERLAAPAPAKVNLALDVLGRRTDGYHELDTLFLELELADRLELVPADAPGLEVSGPHATDVPAGPGNLAWRALELAAAAAGVVPRYTLRIDKQIPAAGGLAGGSSDAAAVLRLAARLWPESAPKLPALALELGSDVPFFLLGGFARGRGRGELLEPLPPLCAHDVVLFLPPAGTEAVERKTAAVFAKLAELDPRPPAVSSVLERVRGGSLSTEDLLGANALERAALAVFPWLEEHRARIEAAIGSPVVLTGAGPTWFWIGPAGSGRAVAQRARQAGLEVIETRTAAR</sequence>
<dbReference type="InterPro" id="IPR014721">
    <property type="entry name" value="Ribsml_uS5_D2-typ_fold_subgr"/>
</dbReference>
<keyword evidence="2 6" id="KW-0808">Transferase</keyword>
<reference evidence="9 10" key="1">
    <citation type="submission" date="2019-08" db="EMBL/GenBank/DDBJ databases">
        <authorList>
            <person name="Toschakov S.V."/>
        </authorList>
    </citation>
    <scope>NUCLEOTIDE SEQUENCE [LARGE SCALE GENOMIC DNA]</scope>
    <source>
        <strain evidence="9 10">3753O</strain>
    </source>
</reference>
<dbReference type="Gene3D" id="3.30.70.890">
    <property type="entry name" value="GHMP kinase, C-terminal domain"/>
    <property type="match status" value="1"/>
</dbReference>
<evidence type="ECO:0000313" key="10">
    <source>
        <dbReference type="Proteomes" id="UP000326331"/>
    </source>
</evidence>
<protein>
    <recommendedName>
        <fullName evidence="1 6">4-diphosphocytidyl-2-C-methyl-D-erythritol kinase</fullName>
        <shortName evidence="6">CMK</shortName>
        <ecNumber evidence="6">2.7.1.148</ecNumber>
    </recommendedName>
    <alternativeName>
        <fullName evidence="6">4-(cytidine-5'-diphospho)-2-C-methyl-D-erythritol kinase</fullName>
    </alternativeName>
</protein>
<dbReference type="GO" id="GO:0050515">
    <property type="term" value="F:4-(cytidine 5'-diphospho)-2-C-methyl-D-erythritol kinase activity"/>
    <property type="evidence" value="ECO:0007669"/>
    <property type="project" value="UniProtKB-EC"/>
</dbReference>
<dbReference type="HAMAP" id="MF_00061">
    <property type="entry name" value="IspE"/>
    <property type="match status" value="1"/>
</dbReference>